<dbReference type="EMBL" id="LNIX01000015">
    <property type="protein sequence ID" value="OXA46388.1"/>
    <property type="molecule type" value="Genomic_DNA"/>
</dbReference>
<dbReference type="STRING" id="158441.A0A226DN01"/>
<feature type="repeat" description="WD" evidence="9">
    <location>
        <begin position="243"/>
        <end position="284"/>
    </location>
</feature>
<evidence type="ECO:0000256" key="4">
    <source>
        <dbReference type="ARBA" id="ARBA00022737"/>
    </source>
</evidence>
<keyword evidence="12" id="KW-1185">Reference proteome</keyword>
<dbReference type="InterPro" id="IPR011011">
    <property type="entry name" value="Znf_FYVE_PHD"/>
</dbReference>
<feature type="repeat" description="WD" evidence="9">
    <location>
        <begin position="200"/>
        <end position="233"/>
    </location>
</feature>
<dbReference type="AlphaFoldDB" id="A0A226DN01"/>
<dbReference type="PROSITE" id="PS50178">
    <property type="entry name" value="ZF_FYVE"/>
    <property type="match status" value="1"/>
</dbReference>
<sequence>MAAEIKPGVKFATTKKPVLVGKVEGFTDDLNDAVLIPNEDGVITAGDDKTVQVWLKRDSGQYWPSICQYVPSQATCIYVCFTSPESRLVFIGLDNGTVMEFNLAPDCNKLEHKRDYLSHVGRVTGVYCEKGRVLSVSRDKTFQWADVRKGEVVASHTFVAWCTALQFDSLTDHAFVGDYSGQITMLKCSGANNLSLVTTFKGHSGSIRSLLWNPHTSYLFSGSFDQNICLWDIAGKKGTVYELQGHKGKVTGLAYLNRSKQLISGGEDSVLVAWNIQAERLQTPDWKESDFCEICKKPFFWNLRAMMENKTIGQRQHHCRACGKAACDKCSSRKTPLPKMGFEFEVRVCDPCFSVITQQDRESLASFHEAKHSVVTVHLDETRSLLVTVGSDRLIKIWDISALNQITPTN</sequence>
<evidence type="ECO:0000313" key="12">
    <source>
        <dbReference type="Proteomes" id="UP000198287"/>
    </source>
</evidence>
<proteinExistence type="predicted"/>
<reference evidence="11 12" key="1">
    <citation type="submission" date="2015-12" db="EMBL/GenBank/DDBJ databases">
        <title>The genome of Folsomia candida.</title>
        <authorList>
            <person name="Faddeeva A."/>
            <person name="Derks M.F."/>
            <person name="Anvar Y."/>
            <person name="Smit S."/>
            <person name="Van Straalen N."/>
            <person name="Roelofs D."/>
        </authorList>
    </citation>
    <scope>NUCLEOTIDE SEQUENCE [LARGE SCALE GENOMIC DNA]</scope>
    <source>
        <strain evidence="11 12">VU population</strain>
        <tissue evidence="11">Whole body</tissue>
    </source>
</reference>
<dbReference type="PANTHER" id="PTHR46189">
    <property type="entry name" value="LD41958P"/>
    <property type="match status" value="1"/>
</dbReference>
<dbReference type="InterPro" id="IPR015943">
    <property type="entry name" value="WD40/YVTN_repeat-like_dom_sf"/>
</dbReference>
<dbReference type="InterPro" id="IPR042234">
    <property type="entry name" value="WDFY1/WDFY2"/>
</dbReference>
<organism evidence="11 12">
    <name type="scientific">Folsomia candida</name>
    <name type="common">Springtail</name>
    <dbReference type="NCBI Taxonomy" id="158441"/>
    <lineage>
        <taxon>Eukaryota</taxon>
        <taxon>Metazoa</taxon>
        <taxon>Ecdysozoa</taxon>
        <taxon>Arthropoda</taxon>
        <taxon>Hexapoda</taxon>
        <taxon>Collembola</taxon>
        <taxon>Entomobryomorpha</taxon>
        <taxon>Isotomoidea</taxon>
        <taxon>Isotomidae</taxon>
        <taxon>Proisotominae</taxon>
        <taxon>Folsomia</taxon>
    </lineage>
</organism>
<dbReference type="Gene3D" id="3.30.40.10">
    <property type="entry name" value="Zinc/RING finger domain, C3HC4 (zinc finger)"/>
    <property type="match status" value="1"/>
</dbReference>
<dbReference type="PRINTS" id="PR00320">
    <property type="entry name" value="GPROTEINBRPT"/>
</dbReference>
<evidence type="ECO:0000256" key="1">
    <source>
        <dbReference type="ARBA" id="ARBA00004412"/>
    </source>
</evidence>
<dbReference type="SUPFAM" id="SSF50978">
    <property type="entry name" value="WD40 repeat-like"/>
    <property type="match status" value="1"/>
</dbReference>
<comment type="caution">
    <text evidence="11">The sequence shown here is derived from an EMBL/GenBank/DDBJ whole genome shotgun (WGS) entry which is preliminary data.</text>
</comment>
<dbReference type="PROSITE" id="PS50082">
    <property type="entry name" value="WD_REPEATS_2"/>
    <property type="match status" value="3"/>
</dbReference>
<evidence type="ECO:0000256" key="5">
    <source>
        <dbReference type="ARBA" id="ARBA00022753"/>
    </source>
</evidence>
<evidence type="ECO:0000256" key="8">
    <source>
        <dbReference type="PROSITE-ProRule" id="PRU00091"/>
    </source>
</evidence>
<dbReference type="CDD" id="cd15718">
    <property type="entry name" value="FYVE_WDFY1_like"/>
    <property type="match status" value="1"/>
</dbReference>
<evidence type="ECO:0000256" key="6">
    <source>
        <dbReference type="ARBA" id="ARBA00022771"/>
    </source>
</evidence>
<comment type="subcellular location">
    <subcellularLocation>
        <location evidence="1">Early endosome</location>
    </subcellularLocation>
</comment>
<dbReference type="InterPro" id="IPR013083">
    <property type="entry name" value="Znf_RING/FYVE/PHD"/>
</dbReference>
<dbReference type="InterPro" id="IPR017455">
    <property type="entry name" value="Znf_FYVE-rel"/>
</dbReference>
<dbReference type="InterPro" id="IPR001680">
    <property type="entry name" value="WD40_rpt"/>
</dbReference>
<keyword evidence="5" id="KW-0967">Endosome</keyword>
<evidence type="ECO:0000256" key="9">
    <source>
        <dbReference type="PROSITE-ProRule" id="PRU00221"/>
    </source>
</evidence>
<keyword evidence="7" id="KW-0862">Zinc</keyword>
<evidence type="ECO:0000259" key="10">
    <source>
        <dbReference type="PROSITE" id="PS50178"/>
    </source>
</evidence>
<dbReference type="InterPro" id="IPR019775">
    <property type="entry name" value="WD40_repeat_CS"/>
</dbReference>
<dbReference type="SMART" id="SM00320">
    <property type="entry name" value="WD40"/>
    <property type="match status" value="6"/>
</dbReference>
<keyword evidence="4" id="KW-0677">Repeat</keyword>
<dbReference type="SUPFAM" id="SSF57903">
    <property type="entry name" value="FYVE/PHD zinc finger"/>
    <property type="match status" value="1"/>
</dbReference>
<dbReference type="Pfam" id="PF00400">
    <property type="entry name" value="WD40"/>
    <property type="match status" value="4"/>
</dbReference>
<dbReference type="PROSITE" id="PS50294">
    <property type="entry name" value="WD_REPEATS_REGION"/>
    <property type="match status" value="2"/>
</dbReference>
<dbReference type="OrthoDB" id="63070at2759"/>
<name>A0A226DN01_FOLCA</name>
<dbReference type="GO" id="GO:0005769">
    <property type="term" value="C:early endosome"/>
    <property type="evidence" value="ECO:0007669"/>
    <property type="project" value="UniProtKB-SubCell"/>
</dbReference>
<evidence type="ECO:0000313" key="11">
    <source>
        <dbReference type="EMBL" id="OXA46388.1"/>
    </source>
</evidence>
<evidence type="ECO:0000256" key="3">
    <source>
        <dbReference type="ARBA" id="ARBA00022723"/>
    </source>
</evidence>
<dbReference type="SMART" id="SM00064">
    <property type="entry name" value="FYVE"/>
    <property type="match status" value="1"/>
</dbReference>
<dbReference type="OMA" id="EIRCLRW"/>
<evidence type="ECO:0000256" key="7">
    <source>
        <dbReference type="ARBA" id="ARBA00022833"/>
    </source>
</evidence>
<dbReference type="Gene3D" id="2.130.10.10">
    <property type="entry name" value="YVTN repeat-like/Quinoprotein amine dehydrogenase"/>
    <property type="match status" value="2"/>
</dbReference>
<dbReference type="Proteomes" id="UP000198287">
    <property type="component" value="Unassembled WGS sequence"/>
</dbReference>
<dbReference type="Pfam" id="PF01363">
    <property type="entry name" value="FYVE"/>
    <property type="match status" value="1"/>
</dbReference>
<protein>
    <submittedName>
        <fullName evidence="11">WD repeat and FYVE domain-containing protein 2</fullName>
    </submittedName>
</protein>
<dbReference type="GO" id="GO:0008270">
    <property type="term" value="F:zinc ion binding"/>
    <property type="evidence" value="ECO:0007669"/>
    <property type="project" value="UniProtKB-KW"/>
</dbReference>
<dbReference type="InterPro" id="IPR036322">
    <property type="entry name" value="WD40_repeat_dom_sf"/>
</dbReference>
<feature type="repeat" description="WD" evidence="9">
    <location>
        <begin position="367"/>
        <end position="408"/>
    </location>
</feature>
<dbReference type="InterPro" id="IPR000306">
    <property type="entry name" value="Znf_FYVE"/>
</dbReference>
<dbReference type="InterPro" id="IPR020472">
    <property type="entry name" value="WD40_PAC1"/>
</dbReference>
<gene>
    <name evidence="11" type="ORF">Fcan01_18663</name>
</gene>
<dbReference type="PANTHER" id="PTHR46189:SF1">
    <property type="entry name" value="LD41958P"/>
    <property type="match status" value="1"/>
</dbReference>
<feature type="domain" description="FYVE-type" evidence="10">
    <location>
        <begin position="286"/>
        <end position="357"/>
    </location>
</feature>
<keyword evidence="2 9" id="KW-0853">WD repeat</keyword>
<keyword evidence="3" id="KW-0479">Metal-binding</keyword>
<dbReference type="FunFam" id="3.30.40.10:FF:000105">
    <property type="entry name" value="WD repeat and FYVE domain-containing protein 2"/>
    <property type="match status" value="1"/>
</dbReference>
<evidence type="ECO:0000256" key="2">
    <source>
        <dbReference type="ARBA" id="ARBA00022574"/>
    </source>
</evidence>
<keyword evidence="6 8" id="KW-0863">Zinc-finger</keyword>
<accession>A0A226DN01</accession>
<dbReference type="PROSITE" id="PS00678">
    <property type="entry name" value="WD_REPEATS_1"/>
    <property type="match status" value="3"/>
</dbReference>